<evidence type="ECO:0000313" key="2">
    <source>
        <dbReference type="EMBL" id="JAG31486.1"/>
    </source>
</evidence>
<feature type="non-terminal residue" evidence="2">
    <location>
        <position position="1"/>
    </location>
</feature>
<dbReference type="EMBL" id="GBHO01012118">
    <property type="protein sequence ID" value="JAG31486.1"/>
    <property type="molecule type" value="Transcribed_RNA"/>
</dbReference>
<feature type="compositionally biased region" description="Polar residues" evidence="1">
    <location>
        <begin position="78"/>
        <end position="112"/>
    </location>
</feature>
<reference evidence="2" key="1">
    <citation type="journal article" date="2014" name="PLoS ONE">
        <title>Transcriptome-Based Identification of ABC Transporters in the Western Tarnished Plant Bug Lygus hesperus.</title>
        <authorList>
            <person name="Hull J.J."/>
            <person name="Chaney K."/>
            <person name="Geib S.M."/>
            <person name="Fabrick J.A."/>
            <person name="Brent C.S."/>
            <person name="Walsh D."/>
            <person name="Lavine L.C."/>
        </authorList>
    </citation>
    <scope>NUCLEOTIDE SEQUENCE</scope>
</reference>
<gene>
    <name evidence="2" type="primary">PBP4</name>
    <name evidence="2" type="ORF">CM83_103909</name>
</gene>
<dbReference type="AlphaFoldDB" id="A0A0A9YIP1"/>
<reference evidence="2" key="2">
    <citation type="submission" date="2014-07" db="EMBL/GenBank/DDBJ databases">
        <authorList>
            <person name="Hull J."/>
        </authorList>
    </citation>
    <scope>NUCLEOTIDE SEQUENCE</scope>
</reference>
<accession>A0A0A9YIP1</accession>
<sequence length="143" mass="16154">SDGSQLASLLATTSLEDIKTTAYARKVQRCLPKDTSDCIIRQISLRALPRDIRLAVAALPDTDITQLATMKITELSSSAAVKIPTSPNESETEENMSTRNKRQSTQPTNREQFYTHRRPNFQRTTAQTRTQNLCIFHRYLNLA</sequence>
<protein>
    <submittedName>
        <fullName evidence="2">Protein PBP4</fullName>
    </submittedName>
</protein>
<name>A0A0A9YIP1_LYGHE</name>
<proteinExistence type="predicted"/>
<organism evidence="2">
    <name type="scientific">Lygus hesperus</name>
    <name type="common">Western plant bug</name>
    <dbReference type="NCBI Taxonomy" id="30085"/>
    <lineage>
        <taxon>Eukaryota</taxon>
        <taxon>Metazoa</taxon>
        <taxon>Ecdysozoa</taxon>
        <taxon>Arthropoda</taxon>
        <taxon>Hexapoda</taxon>
        <taxon>Insecta</taxon>
        <taxon>Pterygota</taxon>
        <taxon>Neoptera</taxon>
        <taxon>Paraneoptera</taxon>
        <taxon>Hemiptera</taxon>
        <taxon>Heteroptera</taxon>
        <taxon>Panheteroptera</taxon>
        <taxon>Cimicomorpha</taxon>
        <taxon>Miridae</taxon>
        <taxon>Mirini</taxon>
        <taxon>Lygus</taxon>
    </lineage>
</organism>
<evidence type="ECO:0000256" key="1">
    <source>
        <dbReference type="SAM" id="MobiDB-lite"/>
    </source>
</evidence>
<feature type="region of interest" description="Disordered" evidence="1">
    <location>
        <begin position="78"/>
        <end position="118"/>
    </location>
</feature>